<dbReference type="SUPFAM" id="SSF55781">
    <property type="entry name" value="GAF domain-like"/>
    <property type="match status" value="1"/>
</dbReference>
<dbReference type="NCBIfam" id="TIGR00229">
    <property type="entry name" value="sensory_box"/>
    <property type="match status" value="1"/>
</dbReference>
<reference evidence="9 10" key="1">
    <citation type="submission" date="2022-12" db="EMBL/GenBank/DDBJ databases">
        <title>Dasania phycosphaerae sp. nov., isolated from particulate material of the south coast of Korea.</title>
        <authorList>
            <person name="Jiang Y."/>
        </authorList>
    </citation>
    <scope>NUCLEOTIDE SEQUENCE [LARGE SCALE GENOMIC DNA]</scope>
    <source>
        <strain evidence="9 10">GY-19</strain>
    </source>
</reference>
<evidence type="ECO:0000259" key="5">
    <source>
        <dbReference type="PROSITE" id="PS50112"/>
    </source>
</evidence>
<keyword evidence="10" id="KW-1185">Reference proteome</keyword>
<dbReference type="InterPro" id="IPR000700">
    <property type="entry name" value="PAS-assoc_C"/>
</dbReference>
<dbReference type="PANTHER" id="PTHR44757">
    <property type="entry name" value="DIGUANYLATE CYCLASE DGCP"/>
    <property type="match status" value="1"/>
</dbReference>
<dbReference type="InterPro" id="IPR029787">
    <property type="entry name" value="Nucleotide_cyclase"/>
</dbReference>
<comment type="catalytic activity">
    <reaction evidence="4">
        <text>3',3'-c-di-GMP + H2O = 5'-phosphoguanylyl(3'-&gt;5')guanosine + H(+)</text>
        <dbReference type="Rhea" id="RHEA:24902"/>
        <dbReference type="ChEBI" id="CHEBI:15377"/>
        <dbReference type="ChEBI" id="CHEBI:15378"/>
        <dbReference type="ChEBI" id="CHEBI:58754"/>
        <dbReference type="ChEBI" id="CHEBI:58805"/>
        <dbReference type="EC" id="3.1.4.52"/>
    </reaction>
    <physiologicalReaction direction="left-to-right" evidence="4">
        <dbReference type="Rhea" id="RHEA:24903"/>
    </physiologicalReaction>
</comment>
<feature type="domain" description="PAS" evidence="5">
    <location>
        <begin position="185"/>
        <end position="256"/>
    </location>
</feature>
<dbReference type="EC" id="3.1.4.52" evidence="2"/>
<evidence type="ECO:0000256" key="3">
    <source>
        <dbReference type="ARBA" id="ARBA00022636"/>
    </source>
</evidence>
<dbReference type="PROSITE" id="PS50883">
    <property type="entry name" value="EAL"/>
    <property type="match status" value="1"/>
</dbReference>
<dbReference type="GO" id="GO:0071732">
    <property type="term" value="P:cellular response to nitric oxide"/>
    <property type="evidence" value="ECO:0007669"/>
    <property type="project" value="UniProtKB-ARBA"/>
</dbReference>
<evidence type="ECO:0000259" key="7">
    <source>
        <dbReference type="PROSITE" id="PS50883"/>
    </source>
</evidence>
<accession>A0A9J6RJK1</accession>
<dbReference type="Pfam" id="PF00989">
    <property type="entry name" value="PAS"/>
    <property type="match status" value="1"/>
</dbReference>
<dbReference type="PROSITE" id="PS50887">
    <property type="entry name" value="GGDEF"/>
    <property type="match status" value="1"/>
</dbReference>
<dbReference type="SMART" id="SM00065">
    <property type="entry name" value="GAF"/>
    <property type="match status" value="1"/>
</dbReference>
<dbReference type="InterPro" id="IPR000014">
    <property type="entry name" value="PAS"/>
</dbReference>
<dbReference type="Gene3D" id="3.20.20.450">
    <property type="entry name" value="EAL domain"/>
    <property type="match status" value="1"/>
</dbReference>
<dbReference type="GO" id="GO:0071111">
    <property type="term" value="F:cyclic-guanylate-specific phosphodiesterase activity"/>
    <property type="evidence" value="ECO:0007669"/>
    <property type="project" value="UniProtKB-EC"/>
</dbReference>
<dbReference type="Gene3D" id="3.30.70.270">
    <property type="match status" value="1"/>
</dbReference>
<evidence type="ECO:0000256" key="2">
    <source>
        <dbReference type="ARBA" id="ARBA00012282"/>
    </source>
</evidence>
<sequence length="755" mass="84768">MPLTIRSQAYMGLLEHIAVAANEANSTNDSLQKALEYICQATGWALGHVFVSHQDNILRSANIWHISAQSQHPSLERFREDSEARPFAKGEGIPGRVYASGQPEWIINAQQDDTYLRHDSIIKTNLKSCFAFPVLTGNKVVAILEFYSLQAQRPDHTLLDVMKHIGVQLGRVFEREQSQQQLANRERRHRQILNSTADAFIAMNSQGEITAWNLAAQSIFGWRSEQALGRTVSELIVPQAFRQAHHDGMQRFLKSGKASILGQTLELPAMHNAGHEFPIEITLWSLQEKGEWSFFAFARDITERKRSQDELKHKALHDALTGLPNRILLLDRLSQHLEQRENRRSGLATLFVDLDHFKRINDSFGHEAGDRALIEVANRLRHAVRPVDTVARLAGDEFVIACPDIKSPRDAAIIAQRILDALAPPMQLQGDSIFLNASVGIALADTNSSAENLISAADIAMYEAKSSGRGEYQLFDERMQVQVTARLRVENDMRHALEHDKEQFCLHFQPIIESQSGDIVCLEALVRWQHPERGLLSPIEFIPMAEETGLIVPLGEWILELACQEAKRWEQLCQIQRPLDISVNLSGRQLAQADLVTTISNTLSHANIDPSRFRLGFEVTETEVMRDPATAATTLQTLRDLGAHLSIDDFGTGYSSLAYLKQFPVDTIKIDRSFITHIMDSPADQAIVSSVVYLAHALNHTVVAEGVETIAQADKLREMKVDYIQGYLFAKPQPAEQLLILINQQQGRLYQTAPN</sequence>
<dbReference type="SUPFAM" id="SSF55785">
    <property type="entry name" value="PYP-like sensor domain (PAS domain)"/>
    <property type="match status" value="1"/>
</dbReference>
<dbReference type="PROSITE" id="PS50112">
    <property type="entry name" value="PAS"/>
    <property type="match status" value="1"/>
</dbReference>
<evidence type="ECO:0000256" key="4">
    <source>
        <dbReference type="ARBA" id="ARBA00051114"/>
    </source>
</evidence>
<evidence type="ECO:0000259" key="6">
    <source>
        <dbReference type="PROSITE" id="PS50113"/>
    </source>
</evidence>
<evidence type="ECO:0000256" key="1">
    <source>
        <dbReference type="ARBA" id="ARBA00001946"/>
    </source>
</evidence>
<dbReference type="Pfam" id="PF00563">
    <property type="entry name" value="EAL"/>
    <property type="match status" value="1"/>
</dbReference>
<dbReference type="SUPFAM" id="SSF141868">
    <property type="entry name" value="EAL domain-like"/>
    <property type="match status" value="1"/>
</dbReference>
<dbReference type="InterPro" id="IPR003018">
    <property type="entry name" value="GAF"/>
</dbReference>
<dbReference type="CDD" id="cd01948">
    <property type="entry name" value="EAL"/>
    <property type="match status" value="1"/>
</dbReference>
<dbReference type="PROSITE" id="PS50113">
    <property type="entry name" value="PAC"/>
    <property type="match status" value="1"/>
</dbReference>
<organism evidence="9 10">
    <name type="scientific">Dasania phycosphaerae</name>
    <dbReference type="NCBI Taxonomy" id="2950436"/>
    <lineage>
        <taxon>Bacteria</taxon>
        <taxon>Pseudomonadati</taxon>
        <taxon>Pseudomonadota</taxon>
        <taxon>Gammaproteobacteria</taxon>
        <taxon>Cellvibrionales</taxon>
        <taxon>Spongiibacteraceae</taxon>
        <taxon>Dasania</taxon>
    </lineage>
</organism>
<dbReference type="NCBIfam" id="TIGR00254">
    <property type="entry name" value="GGDEF"/>
    <property type="match status" value="1"/>
</dbReference>
<dbReference type="SMART" id="SM00267">
    <property type="entry name" value="GGDEF"/>
    <property type="match status" value="1"/>
</dbReference>
<feature type="domain" description="PAC" evidence="6">
    <location>
        <begin position="263"/>
        <end position="313"/>
    </location>
</feature>
<name>A0A9J6RJK1_9GAMM</name>
<dbReference type="SUPFAM" id="SSF55073">
    <property type="entry name" value="Nucleotide cyclase"/>
    <property type="match status" value="1"/>
</dbReference>
<comment type="cofactor">
    <cofactor evidence="1">
        <name>Mg(2+)</name>
        <dbReference type="ChEBI" id="CHEBI:18420"/>
    </cofactor>
</comment>
<evidence type="ECO:0000313" key="9">
    <source>
        <dbReference type="EMBL" id="MCZ0864596.1"/>
    </source>
</evidence>
<evidence type="ECO:0000313" key="10">
    <source>
        <dbReference type="Proteomes" id="UP001069090"/>
    </source>
</evidence>
<evidence type="ECO:0000259" key="8">
    <source>
        <dbReference type="PROSITE" id="PS50887"/>
    </source>
</evidence>
<dbReference type="Gene3D" id="3.30.450.20">
    <property type="entry name" value="PAS domain"/>
    <property type="match status" value="1"/>
</dbReference>
<dbReference type="InterPro" id="IPR035965">
    <property type="entry name" value="PAS-like_dom_sf"/>
</dbReference>
<dbReference type="GO" id="GO:0006355">
    <property type="term" value="P:regulation of DNA-templated transcription"/>
    <property type="evidence" value="ECO:0007669"/>
    <property type="project" value="InterPro"/>
</dbReference>
<dbReference type="InterPro" id="IPR000160">
    <property type="entry name" value="GGDEF_dom"/>
</dbReference>
<dbReference type="InterPro" id="IPR001633">
    <property type="entry name" value="EAL_dom"/>
</dbReference>
<dbReference type="CDD" id="cd01949">
    <property type="entry name" value="GGDEF"/>
    <property type="match status" value="1"/>
</dbReference>
<dbReference type="CDD" id="cd00130">
    <property type="entry name" value="PAS"/>
    <property type="match status" value="1"/>
</dbReference>
<dbReference type="Gene3D" id="3.30.450.40">
    <property type="match status" value="1"/>
</dbReference>
<dbReference type="InterPro" id="IPR052155">
    <property type="entry name" value="Biofilm_reg_signaling"/>
</dbReference>
<proteinExistence type="predicted"/>
<feature type="domain" description="GGDEF" evidence="8">
    <location>
        <begin position="345"/>
        <end position="477"/>
    </location>
</feature>
<feature type="domain" description="EAL" evidence="7">
    <location>
        <begin position="486"/>
        <end position="746"/>
    </location>
</feature>
<gene>
    <name evidence="9" type="ORF">O0V09_05255</name>
</gene>
<dbReference type="SMART" id="SM00052">
    <property type="entry name" value="EAL"/>
    <property type="match status" value="1"/>
</dbReference>
<dbReference type="Pfam" id="PF00990">
    <property type="entry name" value="GGDEF"/>
    <property type="match status" value="1"/>
</dbReference>
<dbReference type="FunFam" id="3.30.70.270:FF:000001">
    <property type="entry name" value="Diguanylate cyclase domain protein"/>
    <property type="match status" value="1"/>
</dbReference>
<dbReference type="SMART" id="SM00091">
    <property type="entry name" value="PAS"/>
    <property type="match status" value="1"/>
</dbReference>
<dbReference type="EMBL" id="JAPTGG010000003">
    <property type="protein sequence ID" value="MCZ0864596.1"/>
    <property type="molecule type" value="Genomic_DNA"/>
</dbReference>
<dbReference type="Pfam" id="PF13185">
    <property type="entry name" value="GAF_2"/>
    <property type="match status" value="1"/>
</dbReference>
<keyword evidence="3" id="KW-0973">c-di-GMP</keyword>
<dbReference type="InterPro" id="IPR043128">
    <property type="entry name" value="Rev_trsase/Diguanyl_cyclase"/>
</dbReference>
<dbReference type="Proteomes" id="UP001069090">
    <property type="component" value="Unassembled WGS sequence"/>
</dbReference>
<dbReference type="InterPro" id="IPR035919">
    <property type="entry name" value="EAL_sf"/>
</dbReference>
<dbReference type="InterPro" id="IPR029016">
    <property type="entry name" value="GAF-like_dom_sf"/>
</dbReference>
<dbReference type="PANTHER" id="PTHR44757:SF2">
    <property type="entry name" value="BIOFILM ARCHITECTURE MAINTENANCE PROTEIN MBAA"/>
    <property type="match status" value="1"/>
</dbReference>
<comment type="caution">
    <text evidence="9">The sequence shown here is derived from an EMBL/GenBank/DDBJ whole genome shotgun (WGS) entry which is preliminary data.</text>
</comment>
<dbReference type="AlphaFoldDB" id="A0A9J6RJK1"/>
<protein>
    <recommendedName>
        <fullName evidence="2">cyclic-guanylate-specific phosphodiesterase</fullName>
        <ecNumber evidence="2">3.1.4.52</ecNumber>
    </recommendedName>
</protein>
<dbReference type="InterPro" id="IPR013767">
    <property type="entry name" value="PAS_fold"/>
</dbReference>
<dbReference type="FunFam" id="3.20.20.450:FF:000001">
    <property type="entry name" value="Cyclic di-GMP phosphodiesterase yahA"/>
    <property type="match status" value="1"/>
</dbReference>
<dbReference type="RefSeq" id="WP_258330748.1">
    <property type="nucleotide sequence ID" value="NZ_JAPTGG010000003.1"/>
</dbReference>